<dbReference type="STRING" id="1220535.IMCC14465_04930"/>
<dbReference type="Proteomes" id="UP000004836">
    <property type="component" value="Unassembled WGS sequence"/>
</dbReference>
<organism evidence="1 2">
    <name type="scientific">alpha proteobacterium IMCC14465</name>
    <dbReference type="NCBI Taxonomy" id="1220535"/>
    <lineage>
        <taxon>Bacteria</taxon>
        <taxon>Pseudomonadati</taxon>
        <taxon>Pseudomonadota</taxon>
        <taxon>Alphaproteobacteria</taxon>
        <taxon>PS1 clade</taxon>
    </lineage>
</organism>
<name>J9E2L5_9PROT</name>
<dbReference type="EMBL" id="ALYF01000002">
    <property type="protein sequence ID" value="EJW22099.1"/>
    <property type="molecule type" value="Genomic_DNA"/>
</dbReference>
<evidence type="ECO:0000313" key="1">
    <source>
        <dbReference type="EMBL" id="EJW22099.1"/>
    </source>
</evidence>
<protein>
    <submittedName>
        <fullName evidence="1">Uncharacterized protein</fullName>
    </submittedName>
</protein>
<proteinExistence type="predicted"/>
<evidence type="ECO:0000313" key="2">
    <source>
        <dbReference type="Proteomes" id="UP000004836"/>
    </source>
</evidence>
<keyword evidence="2" id="KW-1185">Reference proteome</keyword>
<gene>
    <name evidence="1" type="ORF">IMCC14465_04930</name>
</gene>
<accession>J9E2L5</accession>
<comment type="caution">
    <text evidence="1">The sequence shown here is derived from an EMBL/GenBank/DDBJ whole genome shotgun (WGS) entry which is preliminary data.</text>
</comment>
<dbReference type="AlphaFoldDB" id="J9E2L5"/>
<reference evidence="1 2" key="1">
    <citation type="journal article" date="2012" name="J. Bacteriol.">
        <title>Genome Sequence of Strain IMCC14465, Isolated from the East Sea, Belonging to the PS1 Clade of Alphaproteobacteria.</title>
        <authorList>
            <person name="Yang S.J."/>
            <person name="Kang I."/>
            <person name="Cho J.C."/>
        </authorList>
    </citation>
    <scope>NUCLEOTIDE SEQUENCE [LARGE SCALE GENOMIC DNA]</scope>
    <source>
        <strain evidence="1 2">IMCC14465</strain>
    </source>
</reference>
<sequence>MFSIFDGNRIDTISKLKGCIQKLICTKDTSVRQMEAEIAYIAETECADYQVLICGKWVGL</sequence>